<name>A0ACC3TH85_9ASCO</name>
<organism evidence="1 2">
    <name type="scientific">Lipomyces orientalis</name>
    <dbReference type="NCBI Taxonomy" id="1233043"/>
    <lineage>
        <taxon>Eukaryota</taxon>
        <taxon>Fungi</taxon>
        <taxon>Dikarya</taxon>
        <taxon>Ascomycota</taxon>
        <taxon>Saccharomycotina</taxon>
        <taxon>Lipomycetes</taxon>
        <taxon>Lipomycetales</taxon>
        <taxon>Lipomycetaceae</taxon>
        <taxon>Lipomyces</taxon>
    </lineage>
</organism>
<comment type="caution">
    <text evidence="1">The sequence shown here is derived from an EMBL/GenBank/DDBJ whole genome shotgun (WGS) entry which is preliminary data.</text>
</comment>
<evidence type="ECO:0000313" key="2">
    <source>
        <dbReference type="Proteomes" id="UP001489719"/>
    </source>
</evidence>
<dbReference type="EMBL" id="MU970124">
    <property type="protein sequence ID" value="KAK9320555.1"/>
    <property type="molecule type" value="Genomic_DNA"/>
</dbReference>
<dbReference type="Proteomes" id="UP001489719">
    <property type="component" value="Unassembled WGS sequence"/>
</dbReference>
<reference evidence="2" key="1">
    <citation type="journal article" date="2024" name="Front. Bioeng. Biotechnol.">
        <title>Genome-scale model development and genomic sequencing of the oleaginous clade Lipomyces.</title>
        <authorList>
            <person name="Czajka J.J."/>
            <person name="Han Y."/>
            <person name="Kim J."/>
            <person name="Mondo S.J."/>
            <person name="Hofstad B.A."/>
            <person name="Robles A."/>
            <person name="Haridas S."/>
            <person name="Riley R."/>
            <person name="LaButti K."/>
            <person name="Pangilinan J."/>
            <person name="Andreopoulos W."/>
            <person name="Lipzen A."/>
            <person name="Yan J."/>
            <person name="Wang M."/>
            <person name="Ng V."/>
            <person name="Grigoriev I.V."/>
            <person name="Spatafora J.W."/>
            <person name="Magnuson J.K."/>
            <person name="Baker S.E."/>
            <person name="Pomraning K.R."/>
        </authorList>
    </citation>
    <scope>NUCLEOTIDE SEQUENCE [LARGE SCALE GENOMIC DNA]</scope>
    <source>
        <strain evidence="2">CBS 10300</strain>
    </source>
</reference>
<keyword evidence="2" id="KW-1185">Reference proteome</keyword>
<evidence type="ECO:0000313" key="1">
    <source>
        <dbReference type="EMBL" id="KAK9320555.1"/>
    </source>
</evidence>
<protein>
    <submittedName>
        <fullName evidence="1">Uncharacterized protein</fullName>
    </submittedName>
</protein>
<sequence length="510" mass="58877">MDSAQQELEKFRNAWQKEVRERKRHDRRSGEATSSKPARQGSKIESTDTTENMAAQKTSPVMSPVWPSERRQINKEEVDDDEDIEDEVLPSSMEELVQDVAHMDLNSELELREVTAAASVPDDSTRLSRKDYAADLEAETSPGGKSDVVAKEDPEVSRAQRALKIYELAVEKERDGNLSDALKFYRQSFRLDDSVDKLYKNKHFPSSAFAKRAPSPSKKATTSTLPTDKTTFLLSDYSHLEAQPEDQDRPSPLIKLPNEITNTILRTLALLDLSSFTKASYTCRKLAFLAYSDHMLWRNLCMKEYPRMAYDEPVDETETVKFWKDNWRRMFLERPRIMFNGIYISTCNYHRYGVSHSWNVPIHIVTYYRYVRFFDDGTCITHLTTKEPIEVVPEFHRHLMKRGMFKGTWRMSIDGRVRIESQSPVAKYLFLQELDIKSAGRGRHNRLNWVGFWSFNRVTADRMEFSLQHDKPFYFSRVLSYDRESKSSFAEAGAGSATSLRGSGEDVVAV</sequence>
<proteinExistence type="predicted"/>
<gene>
    <name evidence="1" type="ORF">V1517DRAFT_329031</name>
</gene>
<accession>A0ACC3TH85</accession>